<evidence type="ECO:0000313" key="2">
    <source>
        <dbReference type="Proteomes" id="UP001241377"/>
    </source>
</evidence>
<organism evidence="1 2">
    <name type="scientific">Naganishia cerealis</name>
    <dbReference type="NCBI Taxonomy" id="610337"/>
    <lineage>
        <taxon>Eukaryota</taxon>
        <taxon>Fungi</taxon>
        <taxon>Dikarya</taxon>
        <taxon>Basidiomycota</taxon>
        <taxon>Agaricomycotina</taxon>
        <taxon>Tremellomycetes</taxon>
        <taxon>Filobasidiales</taxon>
        <taxon>Filobasidiaceae</taxon>
        <taxon>Naganishia</taxon>
    </lineage>
</organism>
<keyword evidence="2" id="KW-1185">Reference proteome</keyword>
<proteinExistence type="predicted"/>
<accession>A0ACC2WI54</accession>
<comment type="caution">
    <text evidence="1">The sequence shown here is derived from an EMBL/GenBank/DDBJ whole genome shotgun (WGS) entry which is preliminary data.</text>
</comment>
<sequence>MDEFGLPMSFGKKAAPKKNNVRGKVEQTKRADAPPSAKETTARKRPHSDITAHEAPVPTPLEPSPVVKHELGVEAESVQVPAPVASKSKASVDGDDDDNDDEDEDEDEDGTGPLEEQDMPVSHEIVLKDHSKAITALAIDSSGARVATGAHDYDVKLWDFGGMDARLKPFATFEPNGSYPVHHVEFSPDSKSLLVISGTHQPKLYTRDGEDGVAFNKGDPYIRDMRHTKGHVADLTSGAWNPTSSTEFITASNDSTIRIWDATVRTAHKSVIVVRSRERGARTKVTACAFSGDGKTIGGACEDGTVHLWDARGNLARPSRSCETAHEKGVGAVSGMAFSRDGTHLVTRGGDDTVKLWDMRSLRKPLFTASFLPNAYPETNIIFSPDDKTILTGLSVQKDSGAKGEIVVLDREGLTEKKRIPVSEGSVIKVAWHSRINQLLATTSLGSCHVLYSPTSSIHGALLPLAKMPRQKARDQVYTSDLPPVIMTPHALPMFRDEDYRQTKRKKDKERADPVKSHKPQEPLKGAGKGGRVGASATQHLVQHMFRNTMRDEDPREALLKYADKEGSEPVYTKAWQQNQPNPVFDNREATEKKDGKAEE</sequence>
<dbReference type="EMBL" id="JASBWR010000010">
    <property type="protein sequence ID" value="KAJ9110865.1"/>
    <property type="molecule type" value="Genomic_DNA"/>
</dbReference>
<evidence type="ECO:0000313" key="1">
    <source>
        <dbReference type="EMBL" id="KAJ9110865.1"/>
    </source>
</evidence>
<protein>
    <submittedName>
        <fullName evidence="1">Uncharacterized protein</fullName>
    </submittedName>
</protein>
<reference evidence="1" key="1">
    <citation type="submission" date="2023-04" db="EMBL/GenBank/DDBJ databases">
        <title>Draft Genome sequencing of Naganishia species isolated from polar environments using Oxford Nanopore Technology.</title>
        <authorList>
            <person name="Leo P."/>
            <person name="Venkateswaran K."/>
        </authorList>
    </citation>
    <scope>NUCLEOTIDE SEQUENCE</scope>
    <source>
        <strain evidence="1">MNA-CCFEE 5261</strain>
    </source>
</reference>
<dbReference type="Proteomes" id="UP001241377">
    <property type="component" value="Unassembled WGS sequence"/>
</dbReference>
<gene>
    <name evidence="1" type="ORF">QFC19_001374</name>
</gene>
<name>A0ACC2WI54_9TREE</name>